<dbReference type="AlphaFoldDB" id="A0A1I2VCS4"/>
<accession>A0A1I2VCS4</accession>
<dbReference type="Gene3D" id="2.60.40.4120">
    <property type="match status" value="1"/>
</dbReference>
<evidence type="ECO:0000259" key="1">
    <source>
        <dbReference type="Pfam" id="PF14274"/>
    </source>
</evidence>
<dbReference type="Proteomes" id="UP000198724">
    <property type="component" value="Unassembled WGS sequence"/>
</dbReference>
<dbReference type="InterPro" id="IPR054460">
    <property type="entry name" value="DUF5018-rel"/>
</dbReference>
<dbReference type="Pfam" id="PF14274">
    <property type="entry name" value="BT_3044-like_C"/>
    <property type="match status" value="1"/>
</dbReference>
<dbReference type="RefSeq" id="WP_092101910.1">
    <property type="nucleotide sequence ID" value="NZ_FOOT01000004.1"/>
</dbReference>
<dbReference type="STRING" id="1436961.SAMN05421739_104141"/>
<reference evidence="4" key="1">
    <citation type="submission" date="2016-10" db="EMBL/GenBank/DDBJ databases">
        <authorList>
            <person name="Varghese N."/>
            <person name="Submissions S."/>
        </authorList>
    </citation>
    <scope>NUCLEOTIDE SEQUENCE [LARGE SCALE GENOMIC DNA]</scope>
    <source>
        <strain evidence="4">LP51</strain>
    </source>
</reference>
<sequence length="282" mass="30972">MKKLINNGVRLGVFLAIALLSSCLEKDLPAYPSWEGNSIDNVYVEHRYEGGKTYGDAPVVAYQRLTVAKTVDEANSTIHLQLTVPGPSGSFTSEERQKVDQRRLWMYFDVSTAAKVKPVSGTPKLGEPTDLTVPQKYEVIAANGDKRVWTIQVDPLPVINKYEGTYASTGKRYNFASKADAPDNPVSESPWAFDTYVSSVDATTSKVHAANANGDFGSINLVVNSDNTVKVVATSDTGLSNLEPTPGKVSTYDPERRAFKLYYQYTNADGTFRLVEHELMGK</sequence>
<keyword evidence="4" id="KW-1185">Reference proteome</keyword>
<dbReference type="OrthoDB" id="760804at2"/>
<dbReference type="EMBL" id="FOOT01000004">
    <property type="protein sequence ID" value="SFG87155.1"/>
    <property type="molecule type" value="Genomic_DNA"/>
</dbReference>
<feature type="domain" description="BT-3044-like C-terminal" evidence="1">
    <location>
        <begin position="159"/>
        <end position="271"/>
    </location>
</feature>
<evidence type="ECO:0000313" key="3">
    <source>
        <dbReference type="EMBL" id="SFG87155.1"/>
    </source>
</evidence>
<dbReference type="Pfam" id="PF22243">
    <property type="entry name" value="DUF5018-rel"/>
    <property type="match status" value="1"/>
</dbReference>
<feature type="domain" description="DUF5018" evidence="2">
    <location>
        <begin position="39"/>
        <end position="152"/>
    </location>
</feature>
<gene>
    <name evidence="3" type="ORF">SAMN05421739_104141</name>
</gene>
<protein>
    <submittedName>
        <fullName evidence="3">Uncharacterized protein</fullName>
    </submittedName>
</protein>
<name>A0A1I2VCS4_9BACT</name>
<evidence type="ECO:0000313" key="4">
    <source>
        <dbReference type="Proteomes" id="UP000198724"/>
    </source>
</evidence>
<organism evidence="3 4">
    <name type="scientific">Pontibacter chinhatensis</name>
    <dbReference type="NCBI Taxonomy" id="1436961"/>
    <lineage>
        <taxon>Bacteria</taxon>
        <taxon>Pseudomonadati</taxon>
        <taxon>Bacteroidota</taxon>
        <taxon>Cytophagia</taxon>
        <taxon>Cytophagales</taxon>
        <taxon>Hymenobacteraceae</taxon>
        <taxon>Pontibacter</taxon>
    </lineage>
</organism>
<dbReference type="PROSITE" id="PS51257">
    <property type="entry name" value="PROKAR_LIPOPROTEIN"/>
    <property type="match status" value="1"/>
</dbReference>
<evidence type="ECO:0000259" key="2">
    <source>
        <dbReference type="Pfam" id="PF22243"/>
    </source>
</evidence>
<proteinExistence type="predicted"/>
<dbReference type="InterPro" id="IPR025371">
    <property type="entry name" value="BT_3044-like_C"/>
</dbReference>